<gene>
    <name evidence="2" type="ORF">LCGC14_1480630</name>
</gene>
<feature type="transmembrane region" description="Helical" evidence="1">
    <location>
        <begin position="121"/>
        <end position="142"/>
    </location>
</feature>
<feature type="transmembrane region" description="Helical" evidence="1">
    <location>
        <begin position="148"/>
        <end position="166"/>
    </location>
</feature>
<evidence type="ECO:0000256" key="1">
    <source>
        <dbReference type="SAM" id="Phobius"/>
    </source>
</evidence>
<keyword evidence="1" id="KW-0472">Membrane</keyword>
<comment type="caution">
    <text evidence="2">The sequence shown here is derived from an EMBL/GenBank/DDBJ whole genome shotgun (WGS) entry which is preliminary data.</text>
</comment>
<dbReference type="PANTHER" id="PTHR35864">
    <property type="entry name" value="ZINC METALLOPROTEASE MJ0611-RELATED"/>
    <property type="match status" value="1"/>
</dbReference>
<sequence length="332" mass="37193">MANCAHCGAEIIGESFYCSQCGQKYCNYHRDPIDHDCNVVREGLGLQQLPTTTPAHGQAPQIFTIPQEQTYHQEVAPSIVRGTTDGTYTWFRQEAQVPVNAFDPDSGIKFKGILLPYKSEFIHLIIGSVLIYLIGFLLFYDATLVDQGYGWAMFMLAGFYMTAFLFHEFGHRQVALHFKLQTKFRLLTFGMVLTFFALFSGLIKLITGSFSLPIPALPGAIVVLGLSKVDKTTGLCKAAGPFVNLVYGIILFIISFLIPNSLYPLNYFIEVSAYLNFMLGAFNMLPIGILDGQNIWKWNKKVYIFLISSLGVLLIVTFIIMNTRLSLILYSP</sequence>
<feature type="transmembrane region" description="Helical" evidence="1">
    <location>
        <begin position="271"/>
        <end position="290"/>
    </location>
</feature>
<name>A0A0F9JVL3_9ZZZZ</name>
<dbReference type="AlphaFoldDB" id="A0A0F9JVL3"/>
<feature type="transmembrane region" description="Helical" evidence="1">
    <location>
        <begin position="186"/>
        <end position="206"/>
    </location>
</feature>
<dbReference type="SUPFAM" id="SSF118310">
    <property type="entry name" value="AN1-like Zinc finger"/>
    <property type="match status" value="1"/>
</dbReference>
<dbReference type="PANTHER" id="PTHR35864:SF1">
    <property type="entry name" value="ZINC METALLOPROTEASE YWHC-RELATED"/>
    <property type="match status" value="1"/>
</dbReference>
<dbReference type="InterPro" id="IPR052348">
    <property type="entry name" value="Metallopeptidase_M50B"/>
</dbReference>
<evidence type="ECO:0000313" key="2">
    <source>
        <dbReference type="EMBL" id="KKM66496.1"/>
    </source>
</evidence>
<dbReference type="CDD" id="cd05709">
    <property type="entry name" value="S2P-M50"/>
    <property type="match status" value="1"/>
</dbReference>
<keyword evidence="1" id="KW-0812">Transmembrane</keyword>
<feature type="transmembrane region" description="Helical" evidence="1">
    <location>
        <begin position="241"/>
        <end position="259"/>
    </location>
</feature>
<protein>
    <submittedName>
        <fullName evidence="2">Uncharacterized protein</fullName>
    </submittedName>
</protein>
<dbReference type="Gene3D" id="4.10.1110.10">
    <property type="entry name" value="AN1-like Zinc finger"/>
    <property type="match status" value="1"/>
</dbReference>
<feature type="transmembrane region" description="Helical" evidence="1">
    <location>
        <begin position="302"/>
        <end position="321"/>
    </location>
</feature>
<keyword evidence="1" id="KW-1133">Transmembrane helix</keyword>
<organism evidence="2">
    <name type="scientific">marine sediment metagenome</name>
    <dbReference type="NCBI Taxonomy" id="412755"/>
    <lineage>
        <taxon>unclassified sequences</taxon>
        <taxon>metagenomes</taxon>
        <taxon>ecological metagenomes</taxon>
    </lineage>
</organism>
<feature type="transmembrane region" description="Helical" evidence="1">
    <location>
        <begin position="212"/>
        <end position="229"/>
    </location>
</feature>
<accession>A0A0F9JVL3</accession>
<reference evidence="2" key="1">
    <citation type="journal article" date="2015" name="Nature">
        <title>Complex archaea that bridge the gap between prokaryotes and eukaryotes.</title>
        <authorList>
            <person name="Spang A."/>
            <person name="Saw J.H."/>
            <person name="Jorgensen S.L."/>
            <person name="Zaremba-Niedzwiedzka K."/>
            <person name="Martijn J."/>
            <person name="Lind A.E."/>
            <person name="van Eijk R."/>
            <person name="Schleper C."/>
            <person name="Guy L."/>
            <person name="Ettema T.J."/>
        </authorList>
    </citation>
    <scope>NUCLEOTIDE SEQUENCE</scope>
</reference>
<dbReference type="InterPro" id="IPR035896">
    <property type="entry name" value="AN1-like_Znf"/>
</dbReference>
<dbReference type="EMBL" id="LAZR01010521">
    <property type="protein sequence ID" value="KKM66496.1"/>
    <property type="molecule type" value="Genomic_DNA"/>
</dbReference>
<proteinExistence type="predicted"/>